<name>A0A0N8E756_9CRUS</name>
<proteinExistence type="predicted"/>
<dbReference type="EMBL" id="GDIQ01055220">
    <property type="protein sequence ID" value="JAN39517.1"/>
    <property type="molecule type" value="Transcribed_RNA"/>
</dbReference>
<accession>A0A0N8E756</accession>
<reference evidence="1" key="1">
    <citation type="submission" date="2015-10" db="EMBL/GenBank/DDBJ databases">
        <title>EvidentialGene: Evidence-directed Construction of Complete mRNA Transcriptomes without Genomes.</title>
        <authorList>
            <person name="Gilbert D.G."/>
        </authorList>
    </citation>
    <scope>NUCLEOTIDE SEQUENCE</scope>
</reference>
<protein>
    <submittedName>
        <fullName evidence="1">Uncharacterized protein</fullName>
    </submittedName>
</protein>
<evidence type="ECO:0000313" key="1">
    <source>
        <dbReference type="EMBL" id="JAN39517.1"/>
    </source>
</evidence>
<dbReference type="AlphaFoldDB" id="A0A0N8E756"/>
<sequence>MKADIKIHSYPSAHNDFVCLTAKKDPLYKRVERKGIDWISWSFDLTAALSAGEAILLRNFQDNFNSLL</sequence>
<organism evidence="1">
    <name type="scientific">Daphnia magna</name>
    <dbReference type="NCBI Taxonomy" id="35525"/>
    <lineage>
        <taxon>Eukaryota</taxon>
        <taxon>Metazoa</taxon>
        <taxon>Ecdysozoa</taxon>
        <taxon>Arthropoda</taxon>
        <taxon>Crustacea</taxon>
        <taxon>Branchiopoda</taxon>
        <taxon>Diplostraca</taxon>
        <taxon>Cladocera</taxon>
        <taxon>Anomopoda</taxon>
        <taxon>Daphniidae</taxon>
        <taxon>Daphnia</taxon>
    </lineage>
</organism>